<dbReference type="InterPro" id="IPR050206">
    <property type="entry name" value="FtsK/SpoIIIE/SftA"/>
</dbReference>
<gene>
    <name evidence="2" type="ORF">ACFS5N_13485</name>
</gene>
<accession>A0ABW5YDS9</accession>
<dbReference type="Pfam" id="PF17854">
    <property type="entry name" value="FtsK_alpha"/>
    <property type="match status" value="1"/>
</dbReference>
<comment type="caution">
    <text evidence="2">The sequence shown here is derived from an EMBL/GenBank/DDBJ whole genome shotgun (WGS) entry which is preliminary data.</text>
</comment>
<name>A0ABW5YDS9_9SPHI</name>
<evidence type="ECO:0000313" key="3">
    <source>
        <dbReference type="Proteomes" id="UP001597557"/>
    </source>
</evidence>
<sequence length="146" mass="16077">MSEATKQKIVDILAHNEVELEKIKATIGTTLTLYEITPSPGVQVAKIKGLQADLGLYLAAHVKVIGLIPGKGTMGIEIPHEQADVVAMRSVLATEKFQRPNMELPIALGKTMDNSVYLVYLVSYKKKQQNKPSRKNHQSLNPNSGW</sequence>
<evidence type="ECO:0000313" key="2">
    <source>
        <dbReference type="EMBL" id="MFD2873492.1"/>
    </source>
</evidence>
<protein>
    <submittedName>
        <fullName evidence="2">DNA translocase FtsK</fullName>
    </submittedName>
</protein>
<proteinExistence type="predicted"/>
<evidence type="ECO:0000259" key="1">
    <source>
        <dbReference type="Pfam" id="PF17854"/>
    </source>
</evidence>
<dbReference type="EMBL" id="JBHUPD010000002">
    <property type="protein sequence ID" value="MFD2873492.1"/>
    <property type="molecule type" value="Genomic_DNA"/>
</dbReference>
<reference evidence="3" key="1">
    <citation type="journal article" date="2019" name="Int. J. Syst. Evol. Microbiol.">
        <title>The Global Catalogue of Microorganisms (GCM) 10K type strain sequencing project: providing services to taxonomists for standard genome sequencing and annotation.</title>
        <authorList>
            <consortium name="The Broad Institute Genomics Platform"/>
            <consortium name="The Broad Institute Genome Sequencing Center for Infectious Disease"/>
            <person name="Wu L."/>
            <person name="Ma J."/>
        </authorList>
    </citation>
    <scope>NUCLEOTIDE SEQUENCE [LARGE SCALE GENOMIC DNA]</scope>
    <source>
        <strain evidence="3">KCTC 22437</strain>
    </source>
</reference>
<keyword evidence="3" id="KW-1185">Reference proteome</keyword>
<dbReference type="PANTHER" id="PTHR22683:SF41">
    <property type="entry name" value="DNA TRANSLOCASE FTSK"/>
    <property type="match status" value="1"/>
</dbReference>
<dbReference type="InterPro" id="IPR041027">
    <property type="entry name" value="FtsK_alpha"/>
</dbReference>
<dbReference type="Gene3D" id="3.30.980.40">
    <property type="match status" value="1"/>
</dbReference>
<dbReference type="Proteomes" id="UP001597557">
    <property type="component" value="Unassembled WGS sequence"/>
</dbReference>
<feature type="domain" description="FtsK alpha" evidence="1">
    <location>
        <begin position="3"/>
        <end position="80"/>
    </location>
</feature>
<dbReference type="PANTHER" id="PTHR22683">
    <property type="entry name" value="SPORULATION PROTEIN RELATED"/>
    <property type="match status" value="1"/>
</dbReference>
<organism evidence="2 3">
    <name type="scientific">Mucilaginibacter ximonensis</name>
    <dbReference type="NCBI Taxonomy" id="538021"/>
    <lineage>
        <taxon>Bacteria</taxon>
        <taxon>Pseudomonadati</taxon>
        <taxon>Bacteroidota</taxon>
        <taxon>Sphingobacteriia</taxon>
        <taxon>Sphingobacteriales</taxon>
        <taxon>Sphingobacteriaceae</taxon>
        <taxon>Mucilaginibacter</taxon>
    </lineage>
</organism>
<dbReference type="RefSeq" id="WP_377186555.1">
    <property type="nucleotide sequence ID" value="NZ_JBHUPD010000002.1"/>
</dbReference>